<reference evidence="1 2" key="1">
    <citation type="submission" date="2024-01" db="EMBL/GenBank/DDBJ databases">
        <title>Active colonisers of the gastrointestinal tract of Atlantic salmon farmed in a warm water region.</title>
        <authorList>
            <person name="Bowman J.P."/>
        </authorList>
    </citation>
    <scope>NUCLEOTIDE SEQUENCE [LARGE SCALE GENOMIC DNA]</scope>
    <source>
        <strain evidence="1 2">S4MW1</strain>
    </source>
</reference>
<proteinExistence type="predicted"/>
<accession>A0ABU6LE75</accession>
<comment type="caution">
    <text evidence="1">The sequence shown here is derived from an EMBL/GenBank/DDBJ whole genome shotgun (WGS) entry which is preliminary data.</text>
</comment>
<dbReference type="EMBL" id="JAYXUD010000002">
    <property type="protein sequence ID" value="MEC6897876.1"/>
    <property type="molecule type" value="Genomic_DNA"/>
</dbReference>
<dbReference type="RefSeq" id="WP_327779401.1">
    <property type="nucleotide sequence ID" value="NZ_JAYXUD010000002.1"/>
</dbReference>
<gene>
    <name evidence="1" type="ORF">VXS00_04385</name>
</gene>
<organism evidence="1 2">
    <name type="scientific">Photobacterium piscicola</name>
    <dbReference type="NCBI Taxonomy" id="1378299"/>
    <lineage>
        <taxon>Bacteria</taxon>
        <taxon>Pseudomonadati</taxon>
        <taxon>Pseudomonadota</taxon>
        <taxon>Gammaproteobacteria</taxon>
        <taxon>Vibrionales</taxon>
        <taxon>Vibrionaceae</taxon>
        <taxon>Photobacterium</taxon>
    </lineage>
</organism>
<protein>
    <submittedName>
        <fullName evidence="1">Uncharacterized protein</fullName>
    </submittedName>
</protein>
<keyword evidence="2" id="KW-1185">Reference proteome</keyword>
<name>A0ABU6LE75_9GAMM</name>
<dbReference type="Proteomes" id="UP001339429">
    <property type="component" value="Unassembled WGS sequence"/>
</dbReference>
<evidence type="ECO:0000313" key="1">
    <source>
        <dbReference type="EMBL" id="MEC6897876.1"/>
    </source>
</evidence>
<sequence length="66" mass="7887">MCENYSFHRPNAALQVEMQHVHLLTVDSYNEDRRQYNIDMLTHEYAESMDVMLSLSELAERFKTSF</sequence>
<evidence type="ECO:0000313" key="2">
    <source>
        <dbReference type="Proteomes" id="UP001339429"/>
    </source>
</evidence>